<protein>
    <submittedName>
        <fullName evidence="2">ComEC family competence protein</fullName>
    </submittedName>
</protein>
<dbReference type="RefSeq" id="WP_145373722.1">
    <property type="nucleotide sequence ID" value="NZ_CP036276.1"/>
</dbReference>
<dbReference type="InterPro" id="IPR001279">
    <property type="entry name" value="Metallo-B-lactamas"/>
</dbReference>
<name>A0A517ZGW4_9PLAN</name>
<dbReference type="InterPro" id="IPR052159">
    <property type="entry name" value="Competence_DNA_uptake"/>
</dbReference>
<dbReference type="Proteomes" id="UP000319383">
    <property type="component" value="Chromosome"/>
</dbReference>
<dbReference type="SUPFAM" id="SSF56281">
    <property type="entry name" value="Metallo-hydrolase/oxidoreductase"/>
    <property type="match status" value="1"/>
</dbReference>
<evidence type="ECO:0000313" key="3">
    <source>
        <dbReference type="Proteomes" id="UP000319383"/>
    </source>
</evidence>
<keyword evidence="3" id="KW-1185">Reference proteome</keyword>
<dbReference type="KEGG" id="sdyn:Mal52_01680"/>
<dbReference type="Pfam" id="PF00753">
    <property type="entry name" value="Lactamase_B"/>
    <property type="match status" value="1"/>
</dbReference>
<dbReference type="AlphaFoldDB" id="A0A517ZGW4"/>
<evidence type="ECO:0000259" key="1">
    <source>
        <dbReference type="SMART" id="SM00849"/>
    </source>
</evidence>
<sequence length="332" mass="35382">MGFFPGNYVAILDVGHGNCCVISDNGVTSVIDTGLGTSLLEFLSERGITTLDMVLLSHADQDHISGLIHLLASTEFSIGCVRLNTDSAKGTKLWKNLVYELETQESKGKLNWEVQLTVDSGEDLAVGNVGLEVIAPGKALAALGPGNKTKDERKITSNSVSAVILLSKSEKPIAAIPGDLDELGLQDLKRRLNGQKRISPVLVYPHHGASSGSSGSAQFAIEICELFSPKVVIFSIGRGLHGTPRPEVVDAIRRKAGRVKIACTQLSEHCSATVPALEPSHLLPVYSEGRGDRKCCAGTMVIDLDDDGELRPADADHGDFIDKHAVTALCRL</sequence>
<gene>
    <name evidence="2" type="ORF">Mal52_01680</name>
</gene>
<feature type="domain" description="Metallo-beta-lactamase" evidence="1">
    <location>
        <begin position="16"/>
        <end position="207"/>
    </location>
</feature>
<dbReference type="PANTHER" id="PTHR30619:SF1">
    <property type="entry name" value="RECOMBINATION PROTEIN 2"/>
    <property type="match status" value="1"/>
</dbReference>
<dbReference type="SMART" id="SM00849">
    <property type="entry name" value="Lactamase_B"/>
    <property type="match status" value="1"/>
</dbReference>
<evidence type="ECO:0000313" key="2">
    <source>
        <dbReference type="EMBL" id="QDU41715.1"/>
    </source>
</evidence>
<accession>A0A517ZGW4</accession>
<organism evidence="2 3">
    <name type="scientific">Symmachiella dynata</name>
    <dbReference type="NCBI Taxonomy" id="2527995"/>
    <lineage>
        <taxon>Bacteria</taxon>
        <taxon>Pseudomonadati</taxon>
        <taxon>Planctomycetota</taxon>
        <taxon>Planctomycetia</taxon>
        <taxon>Planctomycetales</taxon>
        <taxon>Planctomycetaceae</taxon>
        <taxon>Symmachiella</taxon>
    </lineage>
</organism>
<dbReference type="InterPro" id="IPR036866">
    <property type="entry name" value="RibonucZ/Hydroxyglut_hydro"/>
</dbReference>
<dbReference type="PANTHER" id="PTHR30619">
    <property type="entry name" value="DNA INTERNALIZATION/COMPETENCE PROTEIN COMEC/REC2"/>
    <property type="match status" value="1"/>
</dbReference>
<dbReference type="EMBL" id="CP036276">
    <property type="protein sequence ID" value="QDU41715.1"/>
    <property type="molecule type" value="Genomic_DNA"/>
</dbReference>
<proteinExistence type="predicted"/>
<reference evidence="2 3" key="1">
    <citation type="submission" date="2019-02" db="EMBL/GenBank/DDBJ databases">
        <title>Deep-cultivation of Planctomycetes and their phenomic and genomic characterization uncovers novel biology.</title>
        <authorList>
            <person name="Wiegand S."/>
            <person name="Jogler M."/>
            <person name="Boedeker C."/>
            <person name="Pinto D."/>
            <person name="Vollmers J."/>
            <person name="Rivas-Marin E."/>
            <person name="Kohn T."/>
            <person name="Peeters S.H."/>
            <person name="Heuer A."/>
            <person name="Rast P."/>
            <person name="Oberbeckmann S."/>
            <person name="Bunk B."/>
            <person name="Jeske O."/>
            <person name="Meyerdierks A."/>
            <person name="Storesund J.E."/>
            <person name="Kallscheuer N."/>
            <person name="Luecker S."/>
            <person name="Lage O.M."/>
            <person name="Pohl T."/>
            <person name="Merkel B.J."/>
            <person name="Hornburger P."/>
            <person name="Mueller R.-W."/>
            <person name="Bruemmer F."/>
            <person name="Labrenz M."/>
            <person name="Spormann A.M."/>
            <person name="Op den Camp H."/>
            <person name="Overmann J."/>
            <person name="Amann R."/>
            <person name="Jetten M.S.M."/>
            <person name="Mascher T."/>
            <person name="Medema M.H."/>
            <person name="Devos D.P."/>
            <person name="Kaster A.-K."/>
            <person name="Ovreas L."/>
            <person name="Rohde M."/>
            <person name="Galperin M.Y."/>
            <person name="Jogler C."/>
        </authorList>
    </citation>
    <scope>NUCLEOTIDE SEQUENCE [LARGE SCALE GENOMIC DNA]</scope>
    <source>
        <strain evidence="2 3">Mal52</strain>
    </source>
</reference>
<dbReference type="Gene3D" id="3.60.15.10">
    <property type="entry name" value="Ribonuclease Z/Hydroxyacylglutathione hydrolase-like"/>
    <property type="match status" value="1"/>
</dbReference>